<dbReference type="PANTHER" id="PTHR22946:SF0">
    <property type="entry name" value="DIENELACTONE HYDROLASE DOMAIN-CONTAINING PROTEIN"/>
    <property type="match status" value="1"/>
</dbReference>
<reference evidence="2 3" key="1">
    <citation type="submission" date="2020-01" db="EMBL/GenBank/DDBJ databases">
        <title>Draft genome sequence of Cand. Neptunochlamydia vexilliferae K9.</title>
        <authorList>
            <person name="Schulz F."/>
            <person name="Koestlbacher S."/>
            <person name="Wascher F."/>
            <person name="Pizzetti I."/>
            <person name="Horn M."/>
        </authorList>
    </citation>
    <scope>NUCLEOTIDE SEQUENCE [LARGE SCALE GENOMIC DNA]</scope>
    <source>
        <strain evidence="2 3">K9</strain>
    </source>
</reference>
<sequence>MSRMEVAVAAVKKELNPKQMGAIGLCFGGLCALDLARSGADLQGVVSIHGLLNPPNYPSKPRAKILALHGHDDPVVPPDQVLAFEKEMSEAGADWQVHVYGGTMHAFTVPTANDPIPKHARHAIEHFFGNIYQL</sequence>
<dbReference type="PANTHER" id="PTHR22946">
    <property type="entry name" value="DIENELACTONE HYDROLASE DOMAIN-CONTAINING PROTEIN-RELATED"/>
    <property type="match status" value="1"/>
</dbReference>
<dbReference type="Proteomes" id="UP001194714">
    <property type="component" value="Unassembled WGS sequence"/>
</dbReference>
<accession>A0ABS0B035</accession>
<dbReference type="SUPFAM" id="SSF53474">
    <property type="entry name" value="alpha/beta-Hydrolases"/>
    <property type="match status" value="1"/>
</dbReference>
<dbReference type="InterPro" id="IPR050261">
    <property type="entry name" value="FrsA_esterase"/>
</dbReference>
<evidence type="ECO:0000313" key="2">
    <source>
        <dbReference type="EMBL" id="MBF5059565.1"/>
    </source>
</evidence>
<evidence type="ECO:0000259" key="1">
    <source>
        <dbReference type="Pfam" id="PF01738"/>
    </source>
</evidence>
<dbReference type="InterPro" id="IPR029058">
    <property type="entry name" value="AB_hydrolase_fold"/>
</dbReference>
<dbReference type="EMBL" id="JAAEJV010000028">
    <property type="protein sequence ID" value="MBF5059565.1"/>
    <property type="molecule type" value="Genomic_DNA"/>
</dbReference>
<dbReference type="Gene3D" id="3.40.50.1820">
    <property type="entry name" value="alpha/beta hydrolase"/>
    <property type="match status" value="1"/>
</dbReference>
<organism evidence="2 3">
    <name type="scientific">Candidatus Neptunichlamydia vexilliferae</name>
    <dbReference type="NCBI Taxonomy" id="1651774"/>
    <lineage>
        <taxon>Bacteria</taxon>
        <taxon>Pseudomonadati</taxon>
        <taxon>Chlamydiota</taxon>
        <taxon>Chlamydiia</taxon>
        <taxon>Parachlamydiales</taxon>
        <taxon>Simkaniaceae</taxon>
        <taxon>Candidatus Neptunichlamydia</taxon>
    </lineage>
</organism>
<gene>
    <name evidence="2" type="ORF">NEPTK9_001079</name>
</gene>
<proteinExistence type="predicted"/>
<evidence type="ECO:0000313" key="3">
    <source>
        <dbReference type="Proteomes" id="UP001194714"/>
    </source>
</evidence>
<dbReference type="InterPro" id="IPR002925">
    <property type="entry name" value="Dienelactn_hydro"/>
</dbReference>
<protein>
    <recommendedName>
        <fullName evidence="1">Dienelactone hydrolase domain-containing protein</fullName>
    </recommendedName>
</protein>
<name>A0ABS0B035_9BACT</name>
<comment type="caution">
    <text evidence="2">The sequence shown here is derived from an EMBL/GenBank/DDBJ whole genome shotgun (WGS) entry which is preliminary data.</text>
</comment>
<feature type="domain" description="Dienelactone hydrolase" evidence="1">
    <location>
        <begin position="4"/>
        <end position="119"/>
    </location>
</feature>
<keyword evidence="3" id="KW-1185">Reference proteome</keyword>
<dbReference type="Pfam" id="PF01738">
    <property type="entry name" value="DLH"/>
    <property type="match status" value="1"/>
</dbReference>